<reference evidence="1 2" key="1">
    <citation type="journal article" date="2020" name="Cell">
        <title>Large-Scale Comparative Analyses of Tick Genomes Elucidate Their Genetic Diversity and Vector Capacities.</title>
        <authorList>
            <consortium name="Tick Genome and Microbiome Consortium (TIGMIC)"/>
            <person name="Jia N."/>
            <person name="Wang J."/>
            <person name="Shi W."/>
            <person name="Du L."/>
            <person name="Sun Y."/>
            <person name="Zhan W."/>
            <person name="Jiang J.F."/>
            <person name="Wang Q."/>
            <person name="Zhang B."/>
            <person name="Ji P."/>
            <person name="Bell-Sakyi L."/>
            <person name="Cui X.M."/>
            <person name="Yuan T.T."/>
            <person name="Jiang B.G."/>
            <person name="Yang W.F."/>
            <person name="Lam T.T."/>
            <person name="Chang Q.C."/>
            <person name="Ding S.J."/>
            <person name="Wang X.J."/>
            <person name="Zhu J.G."/>
            <person name="Ruan X.D."/>
            <person name="Zhao L."/>
            <person name="Wei J.T."/>
            <person name="Ye R.Z."/>
            <person name="Que T.C."/>
            <person name="Du C.H."/>
            <person name="Zhou Y.H."/>
            <person name="Cheng J.X."/>
            <person name="Dai P.F."/>
            <person name="Guo W.B."/>
            <person name="Han X.H."/>
            <person name="Huang E.J."/>
            <person name="Li L.F."/>
            <person name="Wei W."/>
            <person name="Gao Y.C."/>
            <person name="Liu J.Z."/>
            <person name="Shao H.Z."/>
            <person name="Wang X."/>
            <person name="Wang C.C."/>
            <person name="Yang T.C."/>
            <person name="Huo Q.B."/>
            <person name="Li W."/>
            <person name="Chen H.Y."/>
            <person name="Chen S.E."/>
            <person name="Zhou L.G."/>
            <person name="Ni X.B."/>
            <person name="Tian J.H."/>
            <person name="Sheng Y."/>
            <person name="Liu T."/>
            <person name="Pan Y.S."/>
            <person name="Xia L.Y."/>
            <person name="Li J."/>
            <person name="Zhao F."/>
            <person name="Cao W.C."/>
        </authorList>
    </citation>
    <scope>NUCLEOTIDE SEQUENCE [LARGE SCALE GENOMIC DNA]</scope>
    <source>
        <strain evidence="1">Iper-2018</strain>
    </source>
</reference>
<protein>
    <submittedName>
        <fullName evidence="1">Uncharacterized protein</fullName>
    </submittedName>
</protein>
<accession>A0AC60NRV6</accession>
<evidence type="ECO:0000313" key="1">
    <source>
        <dbReference type="EMBL" id="KAG0409865.1"/>
    </source>
</evidence>
<gene>
    <name evidence="1" type="ORF">HPB47_013009</name>
</gene>
<keyword evidence="2" id="KW-1185">Reference proteome</keyword>
<dbReference type="EMBL" id="JABSTQ010011583">
    <property type="protein sequence ID" value="KAG0409865.1"/>
    <property type="molecule type" value="Genomic_DNA"/>
</dbReference>
<comment type="caution">
    <text evidence="1">The sequence shown here is derived from an EMBL/GenBank/DDBJ whole genome shotgun (WGS) entry which is preliminary data.</text>
</comment>
<proteinExistence type="predicted"/>
<name>A0AC60NRV6_IXOPE</name>
<dbReference type="Proteomes" id="UP000805193">
    <property type="component" value="Unassembled WGS sequence"/>
</dbReference>
<organism evidence="1 2">
    <name type="scientific">Ixodes persulcatus</name>
    <name type="common">Taiga tick</name>
    <dbReference type="NCBI Taxonomy" id="34615"/>
    <lineage>
        <taxon>Eukaryota</taxon>
        <taxon>Metazoa</taxon>
        <taxon>Ecdysozoa</taxon>
        <taxon>Arthropoda</taxon>
        <taxon>Chelicerata</taxon>
        <taxon>Arachnida</taxon>
        <taxon>Acari</taxon>
        <taxon>Parasitiformes</taxon>
        <taxon>Ixodida</taxon>
        <taxon>Ixodoidea</taxon>
        <taxon>Ixodidae</taxon>
        <taxon>Ixodinae</taxon>
        <taxon>Ixodes</taxon>
    </lineage>
</organism>
<evidence type="ECO:0000313" key="2">
    <source>
        <dbReference type="Proteomes" id="UP000805193"/>
    </source>
</evidence>
<sequence>MLRLGVYADKHHQSFAPSNIIHHVEMRSIFYCICPRILSSLYGPGRACSAKPSGVCWSLFLSSRFTPLLSRRRWNTSTF</sequence>